<dbReference type="EMBL" id="JBFDAA010000009">
    <property type="protein sequence ID" value="KAL1129165.1"/>
    <property type="molecule type" value="Genomic_DNA"/>
</dbReference>
<evidence type="ECO:0000313" key="2">
    <source>
        <dbReference type="Proteomes" id="UP001558652"/>
    </source>
</evidence>
<name>A0ABD0YCX5_9HEMI</name>
<organism evidence="1 2">
    <name type="scientific">Ranatra chinensis</name>
    <dbReference type="NCBI Taxonomy" id="642074"/>
    <lineage>
        <taxon>Eukaryota</taxon>
        <taxon>Metazoa</taxon>
        <taxon>Ecdysozoa</taxon>
        <taxon>Arthropoda</taxon>
        <taxon>Hexapoda</taxon>
        <taxon>Insecta</taxon>
        <taxon>Pterygota</taxon>
        <taxon>Neoptera</taxon>
        <taxon>Paraneoptera</taxon>
        <taxon>Hemiptera</taxon>
        <taxon>Heteroptera</taxon>
        <taxon>Panheteroptera</taxon>
        <taxon>Nepomorpha</taxon>
        <taxon>Nepidae</taxon>
        <taxon>Ranatrinae</taxon>
        <taxon>Ranatra</taxon>
    </lineage>
</organism>
<comment type="caution">
    <text evidence="1">The sequence shown here is derived from an EMBL/GenBank/DDBJ whole genome shotgun (WGS) entry which is preliminary data.</text>
</comment>
<proteinExistence type="predicted"/>
<keyword evidence="2" id="KW-1185">Reference proteome</keyword>
<accession>A0ABD0YCX5</accession>
<reference evidence="1 2" key="1">
    <citation type="submission" date="2024-07" db="EMBL/GenBank/DDBJ databases">
        <title>Chromosome-level genome assembly of the water stick insect Ranatra chinensis (Heteroptera: Nepidae).</title>
        <authorList>
            <person name="Liu X."/>
        </authorList>
    </citation>
    <scope>NUCLEOTIDE SEQUENCE [LARGE SCALE GENOMIC DNA]</scope>
    <source>
        <strain evidence="1">Cailab_2021Rc</strain>
        <tissue evidence="1">Muscle</tissue>
    </source>
</reference>
<sequence length="106" mass="12049">MEVAIKKSGGTTKKCWRRGATVFTTAINTLLQQFPTGKKIKNLQDYRHHLIDIFSGYCLRWGQPFLMCGRCRQHTTSSMRTLRIALDRICSSQGRDSNGPLAVVKF</sequence>
<dbReference type="Proteomes" id="UP001558652">
    <property type="component" value="Unassembled WGS sequence"/>
</dbReference>
<dbReference type="AlphaFoldDB" id="A0ABD0YCX5"/>
<evidence type="ECO:0000313" key="1">
    <source>
        <dbReference type="EMBL" id="KAL1129165.1"/>
    </source>
</evidence>
<gene>
    <name evidence="1" type="ORF">AAG570_013696</name>
</gene>
<protein>
    <submittedName>
        <fullName evidence="1">Uncharacterized protein</fullName>
    </submittedName>
</protein>